<dbReference type="KEGG" id="oat:OAN307_c40490"/>
<protein>
    <submittedName>
        <fullName evidence="1">Uncharacterized protein</fullName>
    </submittedName>
</protein>
<dbReference type="AlphaFoldDB" id="B5J283"/>
<dbReference type="Proteomes" id="UP000005307">
    <property type="component" value="Chromosome"/>
</dbReference>
<dbReference type="EMBL" id="CP003740">
    <property type="protein sequence ID" value="AGI69467.1"/>
    <property type="molecule type" value="Genomic_DNA"/>
</dbReference>
<keyword evidence="2" id="KW-1185">Reference proteome</keyword>
<name>B5J283_9RHOB</name>
<dbReference type="STRING" id="391626.OAN307_c40490"/>
<sequence>MHVLRQSVETAADCAQKARLSHYIMLRHQDFGLILDRLGKHKKARAFLYINKLADVDMAVVQ</sequence>
<dbReference type="HOGENOM" id="CLU_2899723_0_0_5"/>
<organism evidence="1 2">
    <name type="scientific">Octadecabacter antarcticus 307</name>
    <dbReference type="NCBI Taxonomy" id="391626"/>
    <lineage>
        <taxon>Bacteria</taxon>
        <taxon>Pseudomonadati</taxon>
        <taxon>Pseudomonadota</taxon>
        <taxon>Alphaproteobacteria</taxon>
        <taxon>Rhodobacterales</taxon>
        <taxon>Roseobacteraceae</taxon>
        <taxon>Octadecabacter</taxon>
    </lineage>
</organism>
<accession>B5J283</accession>
<gene>
    <name evidence="1" type="ORF">OAN307_c40490</name>
</gene>
<dbReference type="OrthoDB" id="5951444at2"/>
<evidence type="ECO:0000313" key="2">
    <source>
        <dbReference type="Proteomes" id="UP000005307"/>
    </source>
</evidence>
<proteinExistence type="predicted"/>
<reference evidence="1 2" key="1">
    <citation type="journal article" date="2013" name="PLoS ONE">
        <title>Poles Apart: Arctic and Antarctic Octadecabacter strains Share High Genome Plasticity and a New Type of Xanthorhodopsin.</title>
        <authorList>
            <person name="Vollmers J."/>
            <person name="Voget S."/>
            <person name="Dietrich S."/>
            <person name="Gollnow K."/>
            <person name="Smits M."/>
            <person name="Meyer K."/>
            <person name="Brinkhoff T."/>
            <person name="Simon M."/>
            <person name="Daniel R."/>
        </authorList>
    </citation>
    <scope>NUCLEOTIDE SEQUENCE [LARGE SCALE GENOMIC DNA]</scope>
    <source>
        <strain evidence="1 2">307</strain>
    </source>
</reference>
<evidence type="ECO:0000313" key="1">
    <source>
        <dbReference type="EMBL" id="AGI69467.1"/>
    </source>
</evidence>